<evidence type="ECO:0000256" key="1">
    <source>
        <dbReference type="ARBA" id="ARBA00022801"/>
    </source>
</evidence>
<dbReference type="SMART" id="SM00047">
    <property type="entry name" value="LYZ2"/>
    <property type="match status" value="1"/>
</dbReference>
<gene>
    <name evidence="4" type="ORF">FPZ42_05865</name>
</gene>
<keyword evidence="1" id="KW-0378">Hydrolase</keyword>
<dbReference type="PANTHER" id="PTHR33308">
    <property type="entry name" value="PEPTIDOGLYCAN HYDROLASE FLGJ"/>
    <property type="match status" value="1"/>
</dbReference>
<feature type="chain" id="PRO_5022056575" evidence="2">
    <location>
        <begin position="25"/>
        <end position="186"/>
    </location>
</feature>
<proteinExistence type="predicted"/>
<evidence type="ECO:0000313" key="4">
    <source>
        <dbReference type="EMBL" id="TWR28728.1"/>
    </source>
</evidence>
<keyword evidence="2" id="KW-0732">Signal</keyword>
<evidence type="ECO:0000256" key="2">
    <source>
        <dbReference type="SAM" id="SignalP"/>
    </source>
</evidence>
<dbReference type="PANTHER" id="PTHR33308:SF9">
    <property type="entry name" value="PEPTIDOGLYCAN HYDROLASE FLGJ"/>
    <property type="match status" value="1"/>
</dbReference>
<dbReference type="InterPro" id="IPR051056">
    <property type="entry name" value="Glycosyl_Hydrolase_73"/>
</dbReference>
<dbReference type="GO" id="GO:0004040">
    <property type="term" value="F:amidase activity"/>
    <property type="evidence" value="ECO:0007669"/>
    <property type="project" value="InterPro"/>
</dbReference>
<dbReference type="AlphaFoldDB" id="A0A563UBG8"/>
<name>A0A563UBG8_9SPHI</name>
<reference evidence="4 5" key="1">
    <citation type="submission" date="2019-07" db="EMBL/GenBank/DDBJ databases">
        <authorList>
            <person name="Kim J."/>
        </authorList>
    </citation>
    <scope>NUCLEOTIDE SEQUENCE [LARGE SCALE GENOMIC DNA]</scope>
    <source>
        <strain evidence="4 5">MJ1a</strain>
    </source>
</reference>
<feature type="domain" description="Mannosyl-glycoprotein endo-beta-N-acetylglucosamidase-like" evidence="3">
    <location>
        <begin position="20"/>
        <end position="167"/>
    </location>
</feature>
<dbReference type="Gene3D" id="1.10.530.10">
    <property type="match status" value="1"/>
</dbReference>
<accession>A0A563UBG8</accession>
<evidence type="ECO:0000313" key="5">
    <source>
        <dbReference type="Proteomes" id="UP000318010"/>
    </source>
</evidence>
<dbReference type="RefSeq" id="WP_146269522.1">
    <property type="nucleotide sequence ID" value="NZ_VOEI01000001.1"/>
</dbReference>
<comment type="caution">
    <text evidence="4">The sequence shown here is derived from an EMBL/GenBank/DDBJ whole genome shotgun (WGS) entry which is preliminary data.</text>
</comment>
<dbReference type="OrthoDB" id="977752at2"/>
<organism evidence="4 5">
    <name type="scientific">Mucilaginibacter achroorhodeus</name>
    <dbReference type="NCBI Taxonomy" id="2599294"/>
    <lineage>
        <taxon>Bacteria</taxon>
        <taxon>Pseudomonadati</taxon>
        <taxon>Bacteroidota</taxon>
        <taxon>Sphingobacteriia</taxon>
        <taxon>Sphingobacteriales</taxon>
        <taxon>Sphingobacteriaceae</taxon>
        <taxon>Mucilaginibacter</taxon>
    </lineage>
</organism>
<sequence>MKKLLTIALLSVSALIASTSAASAQSTSQSYIEKFKDNAIRIMHETGVPASIILGVAMHESGSGKSAIAKNLNNQFGVKGGGGAVYYKGNKKVRSSYKKYDSVMDSFKDFARIMTERKQFSHLADKFTQYDYKGWAKGIQRSGYCSSKKWASQVMGIIKRYSLNEFDDDAAPDTTASKKPELANNN</sequence>
<dbReference type="InterPro" id="IPR002901">
    <property type="entry name" value="MGlyc_endo_b_GlcNAc-like_dom"/>
</dbReference>
<feature type="signal peptide" evidence="2">
    <location>
        <begin position="1"/>
        <end position="24"/>
    </location>
</feature>
<dbReference type="EMBL" id="VOEI01000001">
    <property type="protein sequence ID" value="TWR28728.1"/>
    <property type="molecule type" value="Genomic_DNA"/>
</dbReference>
<evidence type="ECO:0000259" key="3">
    <source>
        <dbReference type="SMART" id="SM00047"/>
    </source>
</evidence>
<dbReference type="Proteomes" id="UP000318010">
    <property type="component" value="Unassembled WGS sequence"/>
</dbReference>
<keyword evidence="5" id="KW-1185">Reference proteome</keyword>
<dbReference type="Pfam" id="PF01832">
    <property type="entry name" value="Glucosaminidase"/>
    <property type="match status" value="1"/>
</dbReference>
<protein>
    <submittedName>
        <fullName evidence="4">Hemagglutinin</fullName>
    </submittedName>
</protein>